<dbReference type="InterPro" id="IPR023375">
    <property type="entry name" value="ADC_dom_sf"/>
</dbReference>
<dbReference type="NCBIfam" id="NF002614">
    <property type="entry name" value="PRK02265.1"/>
    <property type="match status" value="1"/>
</dbReference>
<evidence type="ECO:0000313" key="2">
    <source>
        <dbReference type="Proteomes" id="UP000615989"/>
    </source>
</evidence>
<evidence type="ECO:0000313" key="1">
    <source>
        <dbReference type="EMBL" id="NMG24904.1"/>
    </source>
</evidence>
<sequence>MQIEDILQTASMPLASPSYPKGPYRFIDREYMIITYESDPAAIRTAVPEPLAPDGSNQVLYEFIRMPDSTGFGDYTESGIVIPCRFQGEAINFVAQMYLDCEPPISGGREIWGFPKKLADVSLKVVRDTLAGRLEYAGQPVALASMAYKHDNLICAGNGSLVCDTAPLVKKLTKTQVNLKLIPDVDGSLAIAQLVAYNLADVHVKGAWESPARLHLIPHVNAPVADLPVRRVVGGSHFVADLTLPYGRVLFDYLADKERTWHTDSPTLRSLAPQSA</sequence>
<accession>A0ABX1PKT9</accession>
<keyword evidence="1" id="KW-0456">Lyase</keyword>
<proteinExistence type="predicted"/>
<gene>
    <name evidence="1" type="ORF">GO606_09245</name>
</gene>
<protein>
    <submittedName>
        <fullName evidence="1">Acetoacetate decarboxylase</fullName>
        <ecNumber evidence="1">4.1.1.4</ecNumber>
    </submittedName>
</protein>
<dbReference type="SUPFAM" id="SSF160104">
    <property type="entry name" value="Acetoacetate decarboxylase-like"/>
    <property type="match status" value="1"/>
</dbReference>
<dbReference type="EMBL" id="WTVG01000021">
    <property type="protein sequence ID" value="NMG24904.1"/>
    <property type="molecule type" value="Genomic_DNA"/>
</dbReference>
<dbReference type="GO" id="GO:0047602">
    <property type="term" value="F:acetoacetate decarboxylase activity"/>
    <property type="evidence" value="ECO:0007669"/>
    <property type="project" value="UniProtKB-EC"/>
</dbReference>
<keyword evidence="2" id="KW-1185">Reference proteome</keyword>
<dbReference type="Proteomes" id="UP000615989">
    <property type="component" value="Unassembled WGS sequence"/>
</dbReference>
<dbReference type="Gene3D" id="2.40.400.10">
    <property type="entry name" value="Acetoacetate decarboxylase-like"/>
    <property type="match status" value="1"/>
</dbReference>
<dbReference type="InterPro" id="IPR010451">
    <property type="entry name" value="Acetoacetate_decarboxylase"/>
</dbReference>
<comment type="caution">
    <text evidence="1">The sequence shown here is derived from an EMBL/GenBank/DDBJ whole genome shotgun (WGS) entry which is preliminary data.</text>
</comment>
<reference evidence="1" key="1">
    <citation type="submission" date="2019-12" db="EMBL/GenBank/DDBJ databases">
        <title>Comparative genomics gives insights into the taxonomy of the Azoarcus-Aromatoleum group and reveals separate origins of nif in the plant-associated Azoarcus and non-plant-associated Aromatoleum sub-groups.</title>
        <authorList>
            <person name="Lafos M."/>
            <person name="Maluk M."/>
            <person name="Batista M."/>
            <person name="Junghare M."/>
            <person name="Carmona M."/>
            <person name="Faoro H."/>
            <person name="Cruz L.M."/>
            <person name="Battistoni F."/>
            <person name="De Souza E."/>
            <person name="Pedrosa F."/>
            <person name="Chen W.-M."/>
            <person name="Poole P.S."/>
            <person name="Dixon R.A."/>
            <person name="James E.K."/>
        </authorList>
    </citation>
    <scope>NUCLEOTIDE SEQUENCE</scope>
    <source>
        <strain evidence="1">LuFRes1</strain>
    </source>
</reference>
<organism evidence="1 2">
    <name type="scientific">Aromatoleum anaerobium</name>
    <dbReference type="NCBI Taxonomy" id="182180"/>
    <lineage>
        <taxon>Bacteria</taxon>
        <taxon>Pseudomonadati</taxon>
        <taxon>Pseudomonadota</taxon>
        <taxon>Betaproteobacteria</taxon>
        <taxon>Rhodocyclales</taxon>
        <taxon>Rhodocyclaceae</taxon>
        <taxon>Aromatoleum</taxon>
    </lineage>
</organism>
<dbReference type="EC" id="4.1.1.4" evidence="1"/>
<name>A0ABX1PKT9_9RHOO</name>
<dbReference type="RefSeq" id="WP_169118279.1">
    <property type="nucleotide sequence ID" value="NZ_WTVG02000040.1"/>
</dbReference>
<dbReference type="Pfam" id="PF06314">
    <property type="entry name" value="ADC"/>
    <property type="match status" value="1"/>
</dbReference>